<sequence>MNILDDAAMESGSAVKFTRSYLQTLSTDALFALADRYGLFLSSDLTRYLLISELLDLDDGFANDDDSVDPILASTRPQEAAYGYNMTEIRVVLKNPLWFFVFWDFHKRLFTELTEAKDFSFFSLRVHSLDLENPLKSSDFFDIQVPKEDRRRYVHVSFDEYLHRIDLMAHFTNGREQILSQSNVVGMRRKNIPQRLCISQNAVNKIIGLSGLTSLKKSHFRHYRQAFR</sequence>
<evidence type="ECO:0000313" key="1">
    <source>
        <dbReference type="EMBL" id="QHX43104.1"/>
    </source>
</evidence>
<protein>
    <submittedName>
        <fullName evidence="1">DUF4912 domain-containing protein</fullName>
    </submittedName>
</protein>
<dbReference type="EMBL" id="CP048020">
    <property type="protein sequence ID" value="QHX43104.1"/>
    <property type="molecule type" value="Genomic_DNA"/>
</dbReference>
<dbReference type="KEGG" id="trz:GWP43_06215"/>
<dbReference type="AlphaFoldDB" id="A0A6P1Y0Q1"/>
<organism evidence="1 2">
    <name type="scientific">Treponema vincentii</name>
    <dbReference type="NCBI Taxonomy" id="69710"/>
    <lineage>
        <taxon>Bacteria</taxon>
        <taxon>Pseudomonadati</taxon>
        <taxon>Spirochaetota</taxon>
        <taxon>Spirochaetia</taxon>
        <taxon>Spirochaetales</taxon>
        <taxon>Treponemataceae</taxon>
        <taxon>Treponema</taxon>
    </lineage>
</organism>
<gene>
    <name evidence="1" type="ORF">GWP43_06215</name>
</gene>
<proteinExistence type="predicted"/>
<dbReference type="Proteomes" id="UP000464374">
    <property type="component" value="Chromosome"/>
</dbReference>
<dbReference type="InterPro" id="IPR032585">
    <property type="entry name" value="DUF4912"/>
</dbReference>
<accession>A0A6P1Y0Q1</accession>
<evidence type="ECO:0000313" key="2">
    <source>
        <dbReference type="Proteomes" id="UP000464374"/>
    </source>
</evidence>
<name>A0A6P1Y0Q1_9SPIR</name>
<dbReference type="Pfam" id="PF16258">
    <property type="entry name" value="DUF4912"/>
    <property type="match status" value="1"/>
</dbReference>
<reference evidence="1 2" key="1">
    <citation type="submission" date="2020-01" db="EMBL/GenBank/DDBJ databases">
        <title>Complete genome sequence of a human oral phylogroup 1 Treponema sp. strain ATCC 700766, originally isolated from periodontitis dental plaque.</title>
        <authorList>
            <person name="Chan Y."/>
            <person name="Huo Y.-B."/>
            <person name="Yu X.-L."/>
            <person name="Zeng H."/>
            <person name="Leung W.-K."/>
            <person name="Watt R.M."/>
        </authorList>
    </citation>
    <scope>NUCLEOTIDE SEQUENCE [LARGE SCALE GENOMIC DNA]</scope>
    <source>
        <strain evidence="1 2">OMZ 804</strain>
    </source>
</reference>